<keyword evidence="1" id="KW-1185">Reference proteome</keyword>
<evidence type="ECO:0000313" key="1">
    <source>
        <dbReference type="Proteomes" id="UP000087171"/>
    </source>
</evidence>
<dbReference type="PANTHER" id="PTHR10492:SF57">
    <property type="entry name" value="ATP-DEPENDENT DNA HELICASE"/>
    <property type="match status" value="1"/>
</dbReference>
<dbReference type="STRING" id="3827.A0A1S2XPD1"/>
<dbReference type="PANTHER" id="PTHR10492">
    <property type="match status" value="1"/>
</dbReference>
<gene>
    <name evidence="2" type="primary">LOC101500497</name>
</gene>
<reference evidence="2" key="2">
    <citation type="submission" date="2025-08" db="UniProtKB">
        <authorList>
            <consortium name="RefSeq"/>
        </authorList>
    </citation>
    <scope>IDENTIFICATION</scope>
    <source>
        <tissue evidence="2">Etiolated seedlings</tissue>
    </source>
</reference>
<reference evidence="1" key="1">
    <citation type="journal article" date="2013" name="Nat. Biotechnol.">
        <title>Draft genome sequence of chickpea (Cicer arietinum) provides a resource for trait improvement.</title>
        <authorList>
            <person name="Varshney R.K."/>
            <person name="Song C."/>
            <person name="Saxena R.K."/>
            <person name="Azam S."/>
            <person name="Yu S."/>
            <person name="Sharpe A.G."/>
            <person name="Cannon S."/>
            <person name="Baek J."/>
            <person name="Rosen B.D."/>
            <person name="Tar'an B."/>
            <person name="Millan T."/>
            <person name="Zhang X."/>
            <person name="Ramsay L.D."/>
            <person name="Iwata A."/>
            <person name="Wang Y."/>
            <person name="Nelson W."/>
            <person name="Farmer A.D."/>
            <person name="Gaur P.M."/>
            <person name="Soderlund C."/>
            <person name="Penmetsa R.V."/>
            <person name="Xu C."/>
            <person name="Bharti A.K."/>
            <person name="He W."/>
            <person name="Winter P."/>
            <person name="Zhao S."/>
            <person name="Hane J.K."/>
            <person name="Carrasquilla-Garcia N."/>
            <person name="Condie J.A."/>
            <person name="Upadhyaya H.D."/>
            <person name="Luo M.C."/>
            <person name="Thudi M."/>
            <person name="Gowda C.L."/>
            <person name="Singh N.P."/>
            <person name="Lichtenzveig J."/>
            <person name="Gali K.K."/>
            <person name="Rubio J."/>
            <person name="Nadarajan N."/>
            <person name="Dolezel J."/>
            <person name="Bansal K.C."/>
            <person name="Xu X."/>
            <person name="Edwards D."/>
            <person name="Zhang G."/>
            <person name="Kahl G."/>
            <person name="Gil J."/>
            <person name="Singh K.B."/>
            <person name="Datta S.K."/>
            <person name="Jackson S.A."/>
            <person name="Wang J."/>
            <person name="Cook D.R."/>
        </authorList>
    </citation>
    <scope>NUCLEOTIDE SEQUENCE [LARGE SCALE GENOMIC DNA]</scope>
    <source>
        <strain evidence="1">cv. CDC Frontier</strain>
    </source>
</reference>
<dbReference type="Proteomes" id="UP000087171">
    <property type="component" value="Chromosome Ca3"/>
</dbReference>
<protein>
    <submittedName>
        <fullName evidence="2">Uncharacterized protein LOC101500497</fullName>
    </submittedName>
</protein>
<accession>A0A1S2XPD1</accession>
<dbReference type="GeneID" id="101500497"/>
<dbReference type="RefSeq" id="XP_004491867.1">
    <property type="nucleotide sequence ID" value="XM_004491810.1"/>
</dbReference>
<evidence type="ECO:0000313" key="2">
    <source>
        <dbReference type="RefSeq" id="XP_004491867.1"/>
    </source>
</evidence>
<sequence length="141" mass="16954">MKNDKYSKCFPKDYQIVDNEAKYKQRDIGLFVLKKGINLDNRFVVPYNPYLLMRYQAHVSVECCNKGNSIKYLFKYVNKGLDRATIEISNQTKNGQVLDEIKEYYECRYLALCEAIWRTFEYDIPQRWPLVIWLSFHIENE</sequence>
<proteinExistence type="predicted"/>
<dbReference type="KEGG" id="cam:101500497"/>
<dbReference type="OrthoDB" id="1680778at2759"/>
<name>A0A1S2XPD1_CICAR</name>
<dbReference type="AlphaFoldDB" id="A0A1S2XPD1"/>
<dbReference type="eggNOG" id="KOG0987">
    <property type="taxonomic scope" value="Eukaryota"/>
</dbReference>
<organism evidence="1 2">
    <name type="scientific">Cicer arietinum</name>
    <name type="common">Chickpea</name>
    <name type="synonym">Garbanzo</name>
    <dbReference type="NCBI Taxonomy" id="3827"/>
    <lineage>
        <taxon>Eukaryota</taxon>
        <taxon>Viridiplantae</taxon>
        <taxon>Streptophyta</taxon>
        <taxon>Embryophyta</taxon>
        <taxon>Tracheophyta</taxon>
        <taxon>Spermatophyta</taxon>
        <taxon>Magnoliopsida</taxon>
        <taxon>eudicotyledons</taxon>
        <taxon>Gunneridae</taxon>
        <taxon>Pentapetalae</taxon>
        <taxon>rosids</taxon>
        <taxon>fabids</taxon>
        <taxon>Fabales</taxon>
        <taxon>Fabaceae</taxon>
        <taxon>Papilionoideae</taxon>
        <taxon>50 kb inversion clade</taxon>
        <taxon>NPAAA clade</taxon>
        <taxon>Hologalegina</taxon>
        <taxon>IRL clade</taxon>
        <taxon>Cicereae</taxon>
        <taxon>Cicer</taxon>
    </lineage>
</organism>
<dbReference type="PaxDb" id="3827-XP_004491867.1"/>